<gene>
    <name evidence="12" type="ORF">FHE72_21755</name>
</gene>
<organism evidence="12 13">
    <name type="scientific">Rossellomorea vietnamensis</name>
    <dbReference type="NCBI Taxonomy" id="218284"/>
    <lineage>
        <taxon>Bacteria</taxon>
        <taxon>Bacillati</taxon>
        <taxon>Bacillota</taxon>
        <taxon>Bacilli</taxon>
        <taxon>Bacillales</taxon>
        <taxon>Bacillaceae</taxon>
        <taxon>Rossellomorea</taxon>
    </lineage>
</organism>
<evidence type="ECO:0000256" key="5">
    <source>
        <dbReference type="ARBA" id="ARBA00014165"/>
    </source>
</evidence>
<evidence type="ECO:0000313" key="13">
    <source>
        <dbReference type="Proteomes" id="UP000465062"/>
    </source>
</evidence>
<evidence type="ECO:0000256" key="7">
    <source>
        <dbReference type="ARBA" id="ARBA00023277"/>
    </source>
</evidence>
<dbReference type="GO" id="GO:0005737">
    <property type="term" value="C:cytoplasm"/>
    <property type="evidence" value="ECO:0007669"/>
    <property type="project" value="TreeGrafter"/>
</dbReference>
<evidence type="ECO:0000256" key="3">
    <source>
        <dbReference type="ARBA" id="ARBA00006206"/>
    </source>
</evidence>
<feature type="active site" description="Proton donor" evidence="9">
    <location>
        <position position="179"/>
    </location>
</feature>
<dbReference type="InterPro" id="IPR015443">
    <property type="entry name" value="Aldose_1-epimerase"/>
</dbReference>
<evidence type="ECO:0000256" key="10">
    <source>
        <dbReference type="PIRSR" id="PIRSR005096-2"/>
    </source>
</evidence>
<dbReference type="GO" id="GO:0004034">
    <property type="term" value="F:aldose 1-epimerase activity"/>
    <property type="evidence" value="ECO:0007669"/>
    <property type="project" value="UniProtKB-EC"/>
</dbReference>
<dbReference type="InterPro" id="IPR011013">
    <property type="entry name" value="Gal_mutarotase_sf_dom"/>
</dbReference>
<dbReference type="EC" id="5.1.3.3" evidence="4 8"/>
<protein>
    <recommendedName>
        <fullName evidence="5 8">Aldose 1-epimerase</fullName>
        <ecNumber evidence="4 8">5.1.3.3</ecNumber>
    </recommendedName>
</protein>
<dbReference type="Proteomes" id="UP000465062">
    <property type="component" value="Chromosome"/>
</dbReference>
<dbReference type="Pfam" id="PF01263">
    <property type="entry name" value="Aldose_epim"/>
    <property type="match status" value="1"/>
</dbReference>
<dbReference type="UniPathway" id="UPA00242"/>
<feature type="binding site" evidence="10">
    <location>
        <position position="252"/>
    </location>
    <ligand>
        <name>beta-D-galactose</name>
        <dbReference type="ChEBI" id="CHEBI:27667"/>
    </ligand>
</feature>
<keyword evidence="7 8" id="KW-0119">Carbohydrate metabolism</keyword>
<dbReference type="GO" id="GO:0033499">
    <property type="term" value="P:galactose catabolic process via UDP-galactose, Leloir pathway"/>
    <property type="evidence" value="ECO:0007669"/>
    <property type="project" value="TreeGrafter"/>
</dbReference>
<dbReference type="RefSeq" id="WP_159362998.1">
    <property type="nucleotide sequence ID" value="NZ_CP047394.1"/>
</dbReference>
<accession>A0A6I6UTK2</accession>
<dbReference type="CDD" id="cd09019">
    <property type="entry name" value="galactose_mutarotase_like"/>
    <property type="match status" value="1"/>
</dbReference>
<dbReference type="GO" id="GO:0006006">
    <property type="term" value="P:glucose metabolic process"/>
    <property type="evidence" value="ECO:0007669"/>
    <property type="project" value="TreeGrafter"/>
</dbReference>
<dbReference type="SUPFAM" id="SSF74650">
    <property type="entry name" value="Galactose mutarotase-like"/>
    <property type="match status" value="1"/>
</dbReference>
<evidence type="ECO:0000256" key="11">
    <source>
        <dbReference type="PIRSR" id="PIRSR005096-3"/>
    </source>
</evidence>
<evidence type="ECO:0000256" key="8">
    <source>
        <dbReference type="PIRNR" id="PIRNR005096"/>
    </source>
</evidence>
<evidence type="ECO:0000256" key="1">
    <source>
        <dbReference type="ARBA" id="ARBA00001614"/>
    </source>
</evidence>
<evidence type="ECO:0000313" key="12">
    <source>
        <dbReference type="EMBL" id="QHE63319.1"/>
    </source>
</evidence>
<dbReference type="KEGG" id="bvq:FHE72_21755"/>
<proteinExistence type="inferred from homology"/>
<comment type="similarity">
    <text evidence="3 8">Belongs to the aldose epimerase family.</text>
</comment>
<dbReference type="PANTHER" id="PTHR10091:SF0">
    <property type="entry name" value="GALACTOSE MUTAROTASE"/>
    <property type="match status" value="1"/>
</dbReference>
<comment type="catalytic activity">
    <reaction evidence="1 8">
        <text>alpha-D-glucose = beta-D-glucose</text>
        <dbReference type="Rhea" id="RHEA:10264"/>
        <dbReference type="ChEBI" id="CHEBI:15903"/>
        <dbReference type="ChEBI" id="CHEBI:17925"/>
        <dbReference type="EC" id="5.1.3.3"/>
    </reaction>
</comment>
<dbReference type="InterPro" id="IPR047215">
    <property type="entry name" value="Galactose_mutarotase-like"/>
</dbReference>
<dbReference type="PROSITE" id="PS00545">
    <property type="entry name" value="ALDOSE_1_EPIMERASE"/>
    <property type="match status" value="1"/>
</dbReference>
<dbReference type="InterPro" id="IPR014718">
    <property type="entry name" value="GH-type_carb-bd"/>
</dbReference>
<dbReference type="NCBIfam" id="NF008277">
    <property type="entry name" value="PRK11055.1"/>
    <property type="match status" value="1"/>
</dbReference>
<comment type="pathway">
    <text evidence="2 8">Carbohydrate metabolism; hexose metabolism.</text>
</comment>
<reference evidence="12 13" key="1">
    <citation type="submission" date="2019-06" db="EMBL/GenBank/DDBJ databases">
        <title>An operon consisting of a P-type ATPase gene and a transcriptional regular gene given the different cadmium resistance in Bacillus vietamensis 151-6 and Bacillus marisflavi 151-25.</title>
        <authorList>
            <person name="Yu X."/>
        </authorList>
    </citation>
    <scope>NUCLEOTIDE SEQUENCE [LARGE SCALE GENOMIC DNA]</scope>
    <source>
        <strain evidence="12 13">151-6</strain>
    </source>
</reference>
<dbReference type="PIRSF" id="PIRSF005096">
    <property type="entry name" value="GALM"/>
    <property type="match status" value="1"/>
</dbReference>
<feature type="binding site" evidence="11">
    <location>
        <begin position="179"/>
        <end position="181"/>
    </location>
    <ligand>
        <name>beta-D-galactose</name>
        <dbReference type="ChEBI" id="CHEBI:27667"/>
    </ligand>
</feature>
<dbReference type="AlphaFoldDB" id="A0A6I6UTK2"/>
<dbReference type="PANTHER" id="PTHR10091">
    <property type="entry name" value="ALDOSE-1-EPIMERASE"/>
    <property type="match status" value="1"/>
</dbReference>
<evidence type="ECO:0000256" key="9">
    <source>
        <dbReference type="PIRSR" id="PIRSR005096-1"/>
    </source>
</evidence>
<name>A0A6I6UTK2_9BACI</name>
<evidence type="ECO:0000256" key="4">
    <source>
        <dbReference type="ARBA" id="ARBA00013185"/>
    </source>
</evidence>
<dbReference type="GO" id="GO:0030246">
    <property type="term" value="F:carbohydrate binding"/>
    <property type="evidence" value="ECO:0007669"/>
    <property type="project" value="InterPro"/>
</dbReference>
<dbReference type="InterPro" id="IPR008183">
    <property type="entry name" value="Aldose_1/G6P_1-epimerase"/>
</dbReference>
<keyword evidence="6 8" id="KW-0413">Isomerase</keyword>
<sequence>MNLAISEFGEREGKKILAHTIRNSSGMEVTSINYGCIITKIIAPDRNGKRENIVLGFDTLEEYDLHSPYFGAVIGRHAGRIAGGRFTLDGIAYPLAQNDDGNHLHGGSTGFDKSIWDVEVQEGKGSLSLIYHLLSKDGEEGYPGNVEVKVMYTLTEKNELFFSYEAVSDKRTILNMTNHTYFNLSGNAKTTIEQHELILKSNQFLALNESLIPTGEAVDVAGTDFDFRTGRKIQDGIESAHPQNQLAGNGYDHPFLLEKGEEQIHLTEHESGRTLRMETNQPAVVLYTGNQLKEDFEIRGTKSQSYLGLCLETQGIPDAIHHPQFQTTVIEKGEPYKSITKLTFGTV</sequence>
<evidence type="ECO:0000256" key="6">
    <source>
        <dbReference type="ARBA" id="ARBA00023235"/>
    </source>
</evidence>
<dbReference type="EMBL" id="CP047394">
    <property type="protein sequence ID" value="QHE63319.1"/>
    <property type="molecule type" value="Genomic_DNA"/>
</dbReference>
<feature type="active site" description="Proton acceptor" evidence="9">
    <location>
        <position position="312"/>
    </location>
</feature>
<evidence type="ECO:0000256" key="2">
    <source>
        <dbReference type="ARBA" id="ARBA00005028"/>
    </source>
</evidence>
<dbReference type="InterPro" id="IPR018052">
    <property type="entry name" value="Ald1_epimerase_CS"/>
</dbReference>
<dbReference type="Gene3D" id="2.70.98.10">
    <property type="match status" value="1"/>
</dbReference>